<evidence type="ECO:0000313" key="2">
    <source>
        <dbReference type="Proteomes" id="UP001161391"/>
    </source>
</evidence>
<dbReference type="PROSITE" id="PS51318">
    <property type="entry name" value="TAT"/>
    <property type="match status" value="1"/>
</dbReference>
<comment type="caution">
    <text evidence="1">The sequence shown here is derived from an EMBL/GenBank/DDBJ whole genome shotgun (WGS) entry which is preliminary data.</text>
</comment>
<reference evidence="1" key="1">
    <citation type="journal article" date="2014" name="Int. J. Syst. Evol. Microbiol.">
        <title>Complete genome of a new Firmicutes species belonging to the dominant human colonic microbiota ('Ruminococcus bicirculans') reveals two chromosomes and a selective capacity to utilize plant glucans.</title>
        <authorList>
            <consortium name="NISC Comparative Sequencing Program"/>
            <person name="Wegmann U."/>
            <person name="Louis P."/>
            <person name="Goesmann A."/>
            <person name="Henrissat B."/>
            <person name="Duncan S.H."/>
            <person name="Flint H.J."/>
        </authorList>
    </citation>
    <scope>NUCLEOTIDE SEQUENCE</scope>
    <source>
        <strain evidence="1">NBRC 108219</strain>
    </source>
</reference>
<dbReference type="SUPFAM" id="SSF51905">
    <property type="entry name" value="FAD/NAD(P)-binding domain"/>
    <property type="match status" value="1"/>
</dbReference>
<reference evidence="1" key="2">
    <citation type="submission" date="2023-01" db="EMBL/GenBank/DDBJ databases">
        <title>Draft genome sequence of Algimonas ampicilliniresistens strain NBRC 108219.</title>
        <authorList>
            <person name="Sun Q."/>
            <person name="Mori K."/>
        </authorList>
    </citation>
    <scope>NUCLEOTIDE SEQUENCE</scope>
    <source>
        <strain evidence="1">NBRC 108219</strain>
    </source>
</reference>
<sequence>MISRRDFLNGAPIAIGAAMTPGLLTACAETGVTDTFALPSGYYPPTKTGLRGSHDGSWEPMHDVVSGITIEHGAPEDDYDLIVVGAGMSGLAAAWFYRDARPDARILILDNHDDFGGHAKRNEFDVGGKFRLGYGGTEAIDTPSHYPDEAKRLLQEIGIEVDRFYTYFDQEFWDREGLSKSILFDAETFGTTKLVPGYGSRPWADFAADMPVSDQAKQEFIRLQTSTEDYIPDLSTDEKYEILRKTSYEDFLRNYARAPEEVINIYKRWGMSFWCVGIDEIPATLIQNYDGGMPGVTHTLPRTGTRNDDPYIFHFPDGNASIARLMVRSMIPDAMPGSTMEDVVLAKADYTALDRPDQAVRIRLNSTAVKMNNLRDGVVMTYMRDGKQHTVRAAHMVMAGYNMALPYLCDELPETQREALLSVPKIPLVYTKVAVPDWRRFKEIGTDFVYYTDGFFKQVEFAYPVSIGGYDAVGSPDEPLVLHMCHVPWVPDTKGPAQWREGRMRILGTPFETFEGHVKHQLSQALADYDFDPERDISAITVNRWPHGYAYSSELIWEPDYADEEDKPWVIGRKPVGRIHVANSDAGAKADTGVAMGQAHRAITEILTSA</sequence>
<name>A0ABQ5V8T9_9PROT</name>
<keyword evidence="2" id="KW-1185">Reference proteome</keyword>
<organism evidence="1 2">
    <name type="scientific">Algimonas ampicilliniresistens</name>
    <dbReference type="NCBI Taxonomy" id="1298735"/>
    <lineage>
        <taxon>Bacteria</taxon>
        <taxon>Pseudomonadati</taxon>
        <taxon>Pseudomonadota</taxon>
        <taxon>Alphaproteobacteria</taxon>
        <taxon>Maricaulales</taxon>
        <taxon>Robiginitomaculaceae</taxon>
        <taxon>Algimonas</taxon>
    </lineage>
</organism>
<evidence type="ECO:0000313" key="1">
    <source>
        <dbReference type="EMBL" id="GLQ23966.1"/>
    </source>
</evidence>
<accession>A0ABQ5V8T9</accession>
<dbReference type="RefSeq" id="WP_284389917.1">
    <property type="nucleotide sequence ID" value="NZ_BSNK01000002.1"/>
</dbReference>
<dbReference type="InterPro" id="IPR036188">
    <property type="entry name" value="FAD/NAD-bd_sf"/>
</dbReference>
<gene>
    <name evidence="1" type="primary">spdH</name>
    <name evidence="1" type="ORF">GCM10007853_18400</name>
</gene>
<dbReference type="Proteomes" id="UP001161391">
    <property type="component" value="Unassembled WGS sequence"/>
</dbReference>
<protein>
    <submittedName>
        <fullName evidence="1">Spermidine dehydrogenase SpdH</fullName>
    </submittedName>
</protein>
<dbReference type="EMBL" id="BSNK01000002">
    <property type="protein sequence ID" value="GLQ23966.1"/>
    <property type="molecule type" value="Genomic_DNA"/>
</dbReference>
<dbReference type="PROSITE" id="PS51257">
    <property type="entry name" value="PROKAR_LIPOPROTEIN"/>
    <property type="match status" value="1"/>
</dbReference>
<dbReference type="Gene3D" id="3.50.50.60">
    <property type="entry name" value="FAD/NAD(P)-binding domain"/>
    <property type="match status" value="1"/>
</dbReference>
<proteinExistence type="predicted"/>
<dbReference type="Pfam" id="PF13450">
    <property type="entry name" value="NAD_binding_8"/>
    <property type="match status" value="1"/>
</dbReference>
<dbReference type="InterPro" id="IPR006311">
    <property type="entry name" value="TAT_signal"/>
</dbReference>